<organism evidence="1">
    <name type="scientific">Acinetobacter calcoaceticus</name>
    <dbReference type="NCBI Taxonomy" id="471"/>
    <lineage>
        <taxon>Bacteria</taxon>
        <taxon>Pseudomonadati</taxon>
        <taxon>Pseudomonadota</taxon>
        <taxon>Gammaproteobacteria</taxon>
        <taxon>Moraxellales</taxon>
        <taxon>Moraxellaceae</taxon>
        <taxon>Acinetobacter</taxon>
        <taxon>Acinetobacter calcoaceticus/baumannii complex</taxon>
    </lineage>
</organism>
<reference evidence="1" key="5">
    <citation type="journal article" date="2004" name="Microbiology">
        <title>Translocation of transposition-deficient (TndPKLH2-like) transposons in the natural environment: mechanistic insights from the study of adjacent DNA sequences.</title>
        <authorList>
            <person name="Kholodii G."/>
            <person name="Mindlin S."/>
            <person name="Gorlenko Z."/>
            <person name="Petrova M."/>
            <person name="Hobman J."/>
            <person name="Nikiforov V."/>
        </authorList>
    </citation>
    <scope>NUCLEOTIDE SEQUENCE</scope>
    <source>
        <strain evidence="1">KHP18</strain>
        <strain evidence="2">KHW14</strain>
        <plasmid evidence="1">pKLH2</plasmid>
        <plasmid evidence="2">pKLH201</plasmid>
    </source>
</reference>
<accession>O08128</accession>
<accession>Q56909</accession>
<name>Q52112_ACICA</name>
<evidence type="ECO:0000313" key="2">
    <source>
        <dbReference type="EMBL" id="CAC80877.1"/>
    </source>
</evidence>
<reference evidence="1" key="1">
    <citation type="journal article" date="1993" name="Plasmid">
        <title>Molecular characterization of an aberrant mercury resistance transposable element from an environmental Acinetobacter strain.</title>
        <authorList>
            <person name="Kholodii G.Y."/>
            <person name="Gorlenko Z."/>
            <person name="Lomovskaya O.L."/>
            <person name="Mindlin S.Z."/>
            <person name="Yurieva O.V."/>
            <person name="Nikiforov V.G."/>
        </authorList>
    </citation>
    <scope>NUCLEOTIDE SEQUENCE</scope>
    <source>
        <strain evidence="1">KHP18</strain>
        <plasmid evidence="1">pKLH2</plasmid>
    </source>
</reference>
<keyword evidence="1" id="KW-0614">Plasmid</keyword>
<protein>
    <submittedName>
        <fullName evidence="1">Urf-2X protein</fullName>
    </submittedName>
</protein>
<proteinExistence type="predicted"/>
<accession>O08097</accession>
<geneLocation type="plasmid" evidence="1">
    <name>pKLH2</name>
</geneLocation>
<dbReference type="PIR" id="S43013">
    <property type="entry name" value="S43013"/>
</dbReference>
<reference evidence="1" key="2">
    <citation type="submission" date="1999-12" db="EMBL/GenBank/DDBJ databases">
        <title>pKLH2-like aberrant transposons and possible mechanisms of their dissemination.</title>
        <authorList>
            <person name="Kholodii G.Y."/>
            <person name="Yurieva O.V."/>
            <person name="Mindlin S.Z."/>
            <person name="Gorlenko Z.M."/>
            <person name="Nikiforov V.G."/>
        </authorList>
    </citation>
    <scope>NUCLEOTIDE SEQUENCE</scope>
    <source>
        <strain evidence="1">KHP18</strain>
        <plasmid evidence="1">pKLH2</plasmid>
    </source>
</reference>
<accession>Q52112</accession>
<geneLocation type="plasmid" evidence="2">
    <name>pKLH201</name>
</geneLocation>
<accession>O08093</accession>
<reference evidence="2" key="4">
    <citation type="submission" date="2002-05" db="EMBL/GenBank/DDBJ databases">
        <authorList>
            <person name="Kholodii G.Y."/>
        </authorList>
    </citation>
    <scope>NUCLEOTIDE SEQUENCE</scope>
    <source>
        <strain evidence="2">KHW14</strain>
        <plasmid evidence="2">pKLH201</plasmid>
    </source>
</reference>
<gene>
    <name evidence="1" type="primary">urf-2X</name>
</gene>
<sequence length="12" mass="1219">MTASQPAESGQL</sequence>
<reference evidence="1" key="3">
    <citation type="journal article" date="2001" name="Gene">
        <title>The shuffling function of resolvases.</title>
        <authorList>
            <person name="Kholodii G."/>
        </authorList>
    </citation>
    <scope>NUCLEOTIDE SEQUENCE</scope>
    <source>
        <strain evidence="1">KHP18</strain>
        <plasmid evidence="1">pKLH2</plasmid>
    </source>
</reference>
<accession>O08132</accession>
<dbReference type="EMBL" id="AF213017">
    <property type="protein sequence ID" value="AAA19685.1"/>
    <property type="molecule type" value="Genomic_DNA"/>
</dbReference>
<dbReference type="EMBL" id="AJ251307">
    <property type="protein sequence ID" value="CAC80877.1"/>
    <property type="molecule type" value="Genomic_DNA"/>
</dbReference>
<evidence type="ECO:0000313" key="1">
    <source>
        <dbReference type="EMBL" id="AAA19685.1"/>
    </source>
</evidence>